<protein>
    <submittedName>
        <fullName evidence="3">BTB domain containing protein</fullName>
    </submittedName>
</protein>
<dbReference type="RefSeq" id="YP_008436523.1">
    <property type="nucleotide sequence ID" value="NC_022098.1"/>
</dbReference>
<feature type="compositionally biased region" description="Acidic residues" evidence="1">
    <location>
        <begin position="1"/>
        <end position="11"/>
    </location>
</feature>
<evidence type="ECO:0000256" key="1">
    <source>
        <dbReference type="SAM" id="MobiDB-lite"/>
    </source>
</evidence>
<gene>
    <name evidence="3" type="ORF">psal_cds_61</name>
</gene>
<keyword evidence="2" id="KW-0472">Membrane</keyword>
<evidence type="ECO:0000313" key="4">
    <source>
        <dbReference type="Proteomes" id="UP000204584"/>
    </source>
</evidence>
<evidence type="ECO:0000256" key="2">
    <source>
        <dbReference type="SAM" id="Phobius"/>
    </source>
</evidence>
<sequence length="318" mass="34836">MFEHRDDDEDVHETNDGGRLDRADDDHQPMIDSPCDFYLSQSWAESKPSSIVTFDLRGTHMRTTTETLSACEPGSLLAHLASATRDDDEPVFVNCSPADFTLVVDYLCYGTVPSAAETRMRLACVADRLCMPTLRAACAVDNAQEDGPAIRAAIVEMDELAKFIMASGRKATTHATFHEKESERRDRCQWAVERHDRLDQFLSTRPLTPRDHKRLCNEATTLRAYILDAKTTSEKTGRDALQWAKHRYSRIGAILTPPPSSSSLAAPASAAGAPATSGAPWARVRRGAGLLGDGMAIGVGICFGFMVVAAVHRINHGY</sequence>
<feature type="compositionally biased region" description="Basic and acidic residues" evidence="1">
    <location>
        <begin position="12"/>
        <end position="28"/>
    </location>
</feature>
<dbReference type="Proteomes" id="UP000204584">
    <property type="component" value="Segment"/>
</dbReference>
<evidence type="ECO:0000313" key="3">
    <source>
        <dbReference type="EMBL" id="AGO83461.1"/>
    </source>
</evidence>
<organism evidence="3 4">
    <name type="scientific">Pandoravirus salinus</name>
    <dbReference type="NCBI Taxonomy" id="1349410"/>
    <lineage>
        <taxon>Viruses</taxon>
        <taxon>Pandoravirus</taxon>
    </lineage>
</organism>
<feature type="region of interest" description="Disordered" evidence="1">
    <location>
        <begin position="1"/>
        <end position="28"/>
    </location>
</feature>
<keyword evidence="2" id="KW-0812">Transmembrane</keyword>
<accession>S4VVN0</accession>
<reference evidence="3 4" key="1">
    <citation type="journal article" date="2013" name="Science">
        <title>Pandoraviruses: amoeba viruses with genomes up to 2.5 Mb reaching that of parasitic eukaryotes.</title>
        <authorList>
            <person name="Philippe N."/>
            <person name="Legendre M."/>
            <person name="Doutre G."/>
            <person name="Coute Y."/>
            <person name="Poirot O."/>
            <person name="Lescot M."/>
            <person name="Arslan D."/>
            <person name="Seltzer V."/>
            <person name="Bertaux L."/>
            <person name="Bruley C."/>
            <person name="Garin J."/>
            <person name="Claverie J.M."/>
            <person name="Abergel C."/>
        </authorList>
    </citation>
    <scope>NUCLEOTIDE SEQUENCE [LARGE SCALE GENOMIC DNA]</scope>
</reference>
<dbReference type="InterPro" id="IPR011333">
    <property type="entry name" value="SKP1/BTB/POZ_sf"/>
</dbReference>
<dbReference type="GeneID" id="16605248"/>
<proteinExistence type="predicted"/>
<keyword evidence="2" id="KW-1133">Transmembrane helix</keyword>
<dbReference type="SUPFAM" id="SSF54695">
    <property type="entry name" value="POZ domain"/>
    <property type="match status" value="1"/>
</dbReference>
<name>S4VVN0_9VIRU</name>
<dbReference type="KEGG" id="vg:16605248"/>
<dbReference type="EMBL" id="KC977571">
    <property type="protein sequence ID" value="AGO83461.1"/>
    <property type="molecule type" value="Genomic_DNA"/>
</dbReference>
<dbReference type="Gene3D" id="3.30.710.10">
    <property type="entry name" value="Potassium Channel Kv1.1, Chain A"/>
    <property type="match status" value="1"/>
</dbReference>
<feature type="transmembrane region" description="Helical" evidence="2">
    <location>
        <begin position="290"/>
        <end position="311"/>
    </location>
</feature>
<keyword evidence="4" id="KW-1185">Reference proteome</keyword>